<reference evidence="1" key="2">
    <citation type="submission" date="2023-05" db="EMBL/GenBank/DDBJ databases">
        <authorList>
            <person name="Schelkunov M.I."/>
        </authorList>
    </citation>
    <scope>NUCLEOTIDE SEQUENCE</scope>
    <source>
        <strain evidence="1">Hsosn_3</strain>
        <tissue evidence="1">Leaf</tissue>
    </source>
</reference>
<dbReference type="Proteomes" id="UP001237642">
    <property type="component" value="Unassembled WGS sequence"/>
</dbReference>
<accession>A0AAD8N2J2</accession>
<protein>
    <submittedName>
        <fullName evidence="1">Uncharacterized protein</fullName>
    </submittedName>
</protein>
<organism evidence="1 2">
    <name type="scientific">Heracleum sosnowskyi</name>
    <dbReference type="NCBI Taxonomy" id="360622"/>
    <lineage>
        <taxon>Eukaryota</taxon>
        <taxon>Viridiplantae</taxon>
        <taxon>Streptophyta</taxon>
        <taxon>Embryophyta</taxon>
        <taxon>Tracheophyta</taxon>
        <taxon>Spermatophyta</taxon>
        <taxon>Magnoliopsida</taxon>
        <taxon>eudicotyledons</taxon>
        <taxon>Gunneridae</taxon>
        <taxon>Pentapetalae</taxon>
        <taxon>asterids</taxon>
        <taxon>campanulids</taxon>
        <taxon>Apiales</taxon>
        <taxon>Apiaceae</taxon>
        <taxon>Apioideae</taxon>
        <taxon>apioid superclade</taxon>
        <taxon>Tordylieae</taxon>
        <taxon>Tordyliinae</taxon>
        <taxon>Heracleum</taxon>
    </lineage>
</organism>
<dbReference type="AlphaFoldDB" id="A0AAD8N2J2"/>
<proteinExistence type="predicted"/>
<keyword evidence="2" id="KW-1185">Reference proteome</keyword>
<sequence>MLVVFRRGFGRVRELWRLDMGLGHLDERFQAVEENVAIVQQVVEEEVEGMGDCDANNNDKQSQLQPPNVAVPYTIPSWSEALCHNYSFEVLKEGAIVDHFDVKRLRKNSIHQKELMVLRS</sequence>
<evidence type="ECO:0000313" key="1">
    <source>
        <dbReference type="EMBL" id="KAK1393452.1"/>
    </source>
</evidence>
<reference evidence="1" key="1">
    <citation type="submission" date="2023-02" db="EMBL/GenBank/DDBJ databases">
        <title>Genome of toxic invasive species Heracleum sosnowskyi carries increased number of genes despite the absence of recent whole-genome duplications.</title>
        <authorList>
            <person name="Schelkunov M."/>
            <person name="Shtratnikova V."/>
            <person name="Makarenko M."/>
            <person name="Klepikova A."/>
            <person name="Omelchenko D."/>
            <person name="Novikova G."/>
            <person name="Obukhova E."/>
            <person name="Bogdanov V."/>
            <person name="Penin A."/>
            <person name="Logacheva M."/>
        </authorList>
    </citation>
    <scope>NUCLEOTIDE SEQUENCE</scope>
    <source>
        <strain evidence="1">Hsosn_3</strain>
        <tissue evidence="1">Leaf</tissue>
    </source>
</reference>
<name>A0AAD8N2J2_9APIA</name>
<gene>
    <name evidence="1" type="ORF">POM88_012508</name>
</gene>
<evidence type="ECO:0000313" key="2">
    <source>
        <dbReference type="Proteomes" id="UP001237642"/>
    </source>
</evidence>
<comment type="caution">
    <text evidence="1">The sequence shown here is derived from an EMBL/GenBank/DDBJ whole genome shotgun (WGS) entry which is preliminary data.</text>
</comment>
<dbReference type="EMBL" id="JAUIZM010000003">
    <property type="protein sequence ID" value="KAK1393452.1"/>
    <property type="molecule type" value="Genomic_DNA"/>
</dbReference>